<dbReference type="SUPFAM" id="SSF51735">
    <property type="entry name" value="NAD(P)-binding Rossmann-fold domains"/>
    <property type="match status" value="1"/>
</dbReference>
<reference evidence="4" key="2">
    <citation type="submission" date="2023-01" db="EMBL/GenBank/DDBJ databases">
        <authorList>
            <person name="Sun Q."/>
            <person name="Evtushenko L."/>
        </authorList>
    </citation>
    <scope>NUCLEOTIDE SEQUENCE</scope>
    <source>
        <strain evidence="4">VKM B-1499</strain>
    </source>
</reference>
<name>A0ABQ5TB15_9CAUL</name>
<dbReference type="InterPro" id="IPR001509">
    <property type="entry name" value="Epimerase_deHydtase"/>
</dbReference>
<dbReference type="InterPro" id="IPR036291">
    <property type="entry name" value="NAD(P)-bd_dom_sf"/>
</dbReference>
<gene>
    <name evidence="4" type="ORF">GCM10017620_23050</name>
</gene>
<sequence>MKTCLVTGGAGFIGCAMSEALASEFDRVIAFDNLHPQVHANRVRPAALDVRVELIKGDVCDPEAWRDFFQEKIEIDTVIHLAAETGTGQSLTEASRHAEVNVVGTTRMLDAFASAGLRPRRIVLSSSRAVYGEGSWAADQGKVLYPGQRSDAQLAAGQWDFPGARSLPSDAATTMPSPTSVYGATKLAQEQILSAWAHSFGIELVFLRLQNVYGPGQSLTNAYTGIVPLFIRWAKEGKSIPLYEDGNIGRDFVYIEDVADALTRAATRPLPQRLVYDVGTGRVTTIRDLATNISRIYDAPEPHVSGQYRNGDVRSATCVIASTEAALDWTPRWSLDAGLRSLCDWIDSQLLTK</sequence>
<evidence type="ECO:0000256" key="2">
    <source>
        <dbReference type="ARBA" id="ARBA00007637"/>
    </source>
</evidence>
<comment type="caution">
    <text evidence="4">The sequence shown here is derived from an EMBL/GenBank/DDBJ whole genome shotgun (WGS) entry which is preliminary data.</text>
</comment>
<dbReference type="RefSeq" id="WP_271165528.1">
    <property type="nucleotide sequence ID" value="NZ_BSFD01000009.1"/>
</dbReference>
<comment type="pathway">
    <text evidence="1">Bacterial outer membrane biogenesis; LPS O-antigen biosynthesis.</text>
</comment>
<evidence type="ECO:0000259" key="3">
    <source>
        <dbReference type="Pfam" id="PF01370"/>
    </source>
</evidence>
<accession>A0ABQ5TB15</accession>
<dbReference type="PANTHER" id="PTHR43000">
    <property type="entry name" value="DTDP-D-GLUCOSE 4,6-DEHYDRATASE-RELATED"/>
    <property type="match status" value="1"/>
</dbReference>
<evidence type="ECO:0000313" key="4">
    <source>
        <dbReference type="EMBL" id="GLK49332.1"/>
    </source>
</evidence>
<dbReference type="Proteomes" id="UP001143509">
    <property type="component" value="Unassembled WGS sequence"/>
</dbReference>
<dbReference type="EMBL" id="BSFD01000009">
    <property type="protein sequence ID" value="GLK49332.1"/>
    <property type="molecule type" value="Genomic_DNA"/>
</dbReference>
<dbReference type="Gene3D" id="3.40.50.720">
    <property type="entry name" value="NAD(P)-binding Rossmann-like Domain"/>
    <property type="match status" value="1"/>
</dbReference>
<dbReference type="Pfam" id="PF01370">
    <property type="entry name" value="Epimerase"/>
    <property type="match status" value="1"/>
</dbReference>
<keyword evidence="5" id="KW-1185">Reference proteome</keyword>
<comment type="similarity">
    <text evidence="2">Belongs to the NAD(P)-dependent epimerase/dehydratase family.</text>
</comment>
<evidence type="ECO:0000313" key="5">
    <source>
        <dbReference type="Proteomes" id="UP001143509"/>
    </source>
</evidence>
<protein>
    <submittedName>
        <fullName evidence="4">NAD-dependent dehydratase</fullName>
    </submittedName>
</protein>
<evidence type="ECO:0000256" key="1">
    <source>
        <dbReference type="ARBA" id="ARBA00005125"/>
    </source>
</evidence>
<feature type="domain" description="NAD-dependent epimerase/dehydratase" evidence="3">
    <location>
        <begin position="5"/>
        <end position="269"/>
    </location>
</feature>
<proteinExistence type="inferred from homology"/>
<reference evidence="4" key="1">
    <citation type="journal article" date="2014" name="Int. J. Syst. Evol. Microbiol.">
        <title>Complete genome of a new Firmicutes species belonging to the dominant human colonic microbiota ('Ruminococcus bicirculans') reveals two chromosomes and a selective capacity to utilize plant glucans.</title>
        <authorList>
            <consortium name="NISC Comparative Sequencing Program"/>
            <person name="Wegmann U."/>
            <person name="Louis P."/>
            <person name="Goesmann A."/>
            <person name="Henrissat B."/>
            <person name="Duncan S.H."/>
            <person name="Flint H.J."/>
        </authorList>
    </citation>
    <scope>NUCLEOTIDE SEQUENCE</scope>
    <source>
        <strain evidence="4">VKM B-1499</strain>
    </source>
</reference>
<dbReference type="PROSITE" id="PS51257">
    <property type="entry name" value="PROKAR_LIPOPROTEIN"/>
    <property type="match status" value="1"/>
</dbReference>
<organism evidence="4 5">
    <name type="scientific">Brevundimonas intermedia</name>
    <dbReference type="NCBI Taxonomy" id="74315"/>
    <lineage>
        <taxon>Bacteria</taxon>
        <taxon>Pseudomonadati</taxon>
        <taxon>Pseudomonadota</taxon>
        <taxon>Alphaproteobacteria</taxon>
        <taxon>Caulobacterales</taxon>
        <taxon>Caulobacteraceae</taxon>
        <taxon>Brevundimonas</taxon>
    </lineage>
</organism>